<evidence type="ECO:0000256" key="2">
    <source>
        <dbReference type="ARBA" id="ARBA00022454"/>
    </source>
</evidence>
<dbReference type="Pfam" id="PF12738">
    <property type="entry name" value="PTCB-BRCT"/>
    <property type="match status" value="1"/>
</dbReference>
<dbReference type="InterPro" id="IPR018957">
    <property type="entry name" value="Znf_C3HC4_RING-type"/>
</dbReference>
<evidence type="ECO:0000256" key="3">
    <source>
        <dbReference type="ARBA" id="ARBA00022723"/>
    </source>
</evidence>
<dbReference type="Gene3D" id="3.30.40.10">
    <property type="entry name" value="Zinc/RING finger domain, C3HC4 (zinc finger)"/>
    <property type="match status" value="1"/>
</dbReference>
<keyword evidence="5" id="KW-0862">Zinc</keyword>
<evidence type="ECO:0000256" key="4">
    <source>
        <dbReference type="ARBA" id="ARBA00022771"/>
    </source>
</evidence>
<accession>A0ABD3A250</accession>
<dbReference type="SUPFAM" id="SSF57850">
    <property type="entry name" value="RING/U-box"/>
    <property type="match status" value="1"/>
</dbReference>
<feature type="compositionally biased region" description="Polar residues" evidence="8">
    <location>
        <begin position="154"/>
        <end position="175"/>
    </location>
</feature>
<evidence type="ECO:0000256" key="8">
    <source>
        <dbReference type="SAM" id="MobiDB-lite"/>
    </source>
</evidence>
<dbReference type="SUPFAM" id="SSF57903">
    <property type="entry name" value="FYVE/PHD zinc finger"/>
    <property type="match status" value="1"/>
</dbReference>
<dbReference type="GO" id="GO:0008270">
    <property type="term" value="F:zinc ion binding"/>
    <property type="evidence" value="ECO:0007669"/>
    <property type="project" value="UniProtKB-KW"/>
</dbReference>
<gene>
    <name evidence="11" type="ORF">ACH5RR_014164</name>
</gene>
<name>A0ABD3A250_9GENT</name>
<evidence type="ECO:0000256" key="7">
    <source>
        <dbReference type="PROSITE-ProRule" id="PRU00175"/>
    </source>
</evidence>
<dbReference type="EMBL" id="JBJUIK010000006">
    <property type="protein sequence ID" value="KAL3525792.1"/>
    <property type="molecule type" value="Genomic_DNA"/>
</dbReference>
<dbReference type="GO" id="GO:0005694">
    <property type="term" value="C:chromosome"/>
    <property type="evidence" value="ECO:0007669"/>
    <property type="project" value="UniProtKB-SubCell"/>
</dbReference>
<evidence type="ECO:0000313" key="12">
    <source>
        <dbReference type="Proteomes" id="UP001630127"/>
    </source>
</evidence>
<feature type="domain" description="RING-type" evidence="9">
    <location>
        <begin position="335"/>
        <end position="380"/>
    </location>
</feature>
<keyword evidence="4 7" id="KW-0863">Zinc-finger</keyword>
<keyword evidence="3" id="KW-0479">Metal-binding</keyword>
<dbReference type="Pfam" id="PF00097">
    <property type="entry name" value="zf-C3HC4"/>
    <property type="match status" value="1"/>
</dbReference>
<dbReference type="SUPFAM" id="SSF52113">
    <property type="entry name" value="BRCT domain"/>
    <property type="match status" value="1"/>
</dbReference>
<feature type="compositionally biased region" description="Basic residues" evidence="8">
    <location>
        <begin position="207"/>
        <end position="218"/>
    </location>
</feature>
<evidence type="ECO:0000256" key="5">
    <source>
        <dbReference type="ARBA" id="ARBA00022833"/>
    </source>
</evidence>
<feature type="domain" description="BRCT" evidence="10">
    <location>
        <begin position="12"/>
        <end position="103"/>
    </location>
</feature>
<dbReference type="PANTHER" id="PTHR47776:SF2">
    <property type="entry name" value="RING-TYPE E3 UBIQUITIN TRANSFERASE BRCA1"/>
    <property type="match status" value="1"/>
</dbReference>
<feature type="compositionally biased region" description="Polar residues" evidence="8">
    <location>
        <begin position="184"/>
        <end position="194"/>
    </location>
</feature>
<protein>
    <recommendedName>
        <fullName evidence="6">RING-type E3 ubiquitin transferase BRCA1</fullName>
    </recommendedName>
</protein>
<evidence type="ECO:0000313" key="11">
    <source>
        <dbReference type="EMBL" id="KAL3525792.1"/>
    </source>
</evidence>
<dbReference type="PROSITE" id="PS50172">
    <property type="entry name" value="BRCT"/>
    <property type="match status" value="1"/>
</dbReference>
<evidence type="ECO:0000256" key="1">
    <source>
        <dbReference type="ARBA" id="ARBA00004286"/>
    </source>
</evidence>
<dbReference type="InterPro" id="IPR036420">
    <property type="entry name" value="BRCT_dom_sf"/>
</dbReference>
<dbReference type="PANTHER" id="PTHR47776">
    <property type="entry name" value="F5A8.9 PROTEIN"/>
    <property type="match status" value="1"/>
</dbReference>
<dbReference type="Gene3D" id="3.40.50.10190">
    <property type="entry name" value="BRCT domain"/>
    <property type="match status" value="1"/>
</dbReference>
<dbReference type="SMART" id="SM00184">
    <property type="entry name" value="RING"/>
    <property type="match status" value="1"/>
</dbReference>
<sequence length="485" mass="54272">MGDDSLAALRSKVNLPIKGMENVVATVTGYTGTERFNLIKLISIAGGNYVGRMSKSITHLVCWKFEGKKYELASEFETVIVNHQWIEDCIKEGRRLPESPYTLQCGQEAGSLALNIPFITHMLRDPNLQNYQDESLLPELEHRPGSKRKINKGSPRQENSSPRISCSTEPHSPGSQREELEVLNSPQHPLLSSQKKGKSASPETSGRRSKRKLVKKNMRKETFDLISDSEQETPRQEDFNEQCGTRAVSIDSLQEEQCQLTAMGGCDSTNYESCQNRIEALNDVEHIDNVHDVLDFDAERSNGNGASSYHVKYADADGKDIEHATRLPTSTELSCVICWTDFSSTRGVLPCGHRFCFSCIQSWADLMTSSRKNSTCPLCKASFIIITKVDNAVSSDQKIYSQTVPHGDPRMDIYILPGGETQSAPSNSSGAPVCCHCSCREPEDLLERCEVCEIQHIHVYCLDPPSFPWTCANCKDLRRLYLLRH</sequence>
<reference evidence="11 12" key="1">
    <citation type="submission" date="2024-11" db="EMBL/GenBank/DDBJ databases">
        <title>A near-complete genome assembly of Cinchona calisaya.</title>
        <authorList>
            <person name="Lian D.C."/>
            <person name="Zhao X.W."/>
            <person name="Wei L."/>
        </authorList>
    </citation>
    <scope>NUCLEOTIDE SEQUENCE [LARGE SCALE GENOMIC DNA]</scope>
    <source>
        <tissue evidence="11">Nenye</tissue>
    </source>
</reference>
<feature type="region of interest" description="Disordered" evidence="8">
    <location>
        <begin position="136"/>
        <end position="241"/>
    </location>
</feature>
<dbReference type="SMART" id="SM00292">
    <property type="entry name" value="BRCT"/>
    <property type="match status" value="1"/>
</dbReference>
<organism evidence="11 12">
    <name type="scientific">Cinchona calisaya</name>
    <dbReference type="NCBI Taxonomy" id="153742"/>
    <lineage>
        <taxon>Eukaryota</taxon>
        <taxon>Viridiplantae</taxon>
        <taxon>Streptophyta</taxon>
        <taxon>Embryophyta</taxon>
        <taxon>Tracheophyta</taxon>
        <taxon>Spermatophyta</taxon>
        <taxon>Magnoliopsida</taxon>
        <taxon>eudicotyledons</taxon>
        <taxon>Gunneridae</taxon>
        <taxon>Pentapetalae</taxon>
        <taxon>asterids</taxon>
        <taxon>lamiids</taxon>
        <taxon>Gentianales</taxon>
        <taxon>Rubiaceae</taxon>
        <taxon>Cinchonoideae</taxon>
        <taxon>Cinchoneae</taxon>
        <taxon>Cinchona</taxon>
    </lineage>
</organism>
<evidence type="ECO:0000259" key="10">
    <source>
        <dbReference type="PROSITE" id="PS50172"/>
    </source>
</evidence>
<dbReference type="PROSITE" id="PS50089">
    <property type="entry name" value="ZF_RING_2"/>
    <property type="match status" value="1"/>
</dbReference>
<keyword evidence="2" id="KW-0158">Chromosome</keyword>
<dbReference type="InterPro" id="IPR001357">
    <property type="entry name" value="BRCT_dom"/>
</dbReference>
<comment type="caution">
    <text evidence="11">The sequence shown here is derived from an EMBL/GenBank/DDBJ whole genome shotgun (WGS) entry which is preliminary data.</text>
</comment>
<dbReference type="InterPro" id="IPR017907">
    <property type="entry name" value="Znf_RING_CS"/>
</dbReference>
<comment type="subcellular location">
    <subcellularLocation>
        <location evidence="1">Chromosome</location>
    </subcellularLocation>
</comment>
<dbReference type="InterPro" id="IPR013083">
    <property type="entry name" value="Znf_RING/FYVE/PHD"/>
</dbReference>
<dbReference type="InterPro" id="IPR011011">
    <property type="entry name" value="Znf_FYVE_PHD"/>
</dbReference>
<evidence type="ECO:0000259" key="9">
    <source>
        <dbReference type="PROSITE" id="PS50089"/>
    </source>
</evidence>
<evidence type="ECO:0000256" key="6">
    <source>
        <dbReference type="ARBA" id="ARBA00031556"/>
    </source>
</evidence>
<dbReference type="InterPro" id="IPR001841">
    <property type="entry name" value="Znf_RING"/>
</dbReference>
<proteinExistence type="predicted"/>
<dbReference type="Proteomes" id="UP001630127">
    <property type="component" value="Unassembled WGS sequence"/>
</dbReference>
<dbReference type="PROSITE" id="PS00518">
    <property type="entry name" value="ZF_RING_1"/>
    <property type="match status" value="1"/>
</dbReference>
<dbReference type="AlphaFoldDB" id="A0ABD3A250"/>
<keyword evidence="12" id="KW-1185">Reference proteome</keyword>